<dbReference type="RefSeq" id="WP_090170957.1">
    <property type="nucleotide sequence ID" value="NZ_FOFB01000021.1"/>
</dbReference>
<keyword evidence="3" id="KW-1185">Reference proteome</keyword>
<evidence type="ECO:0000256" key="1">
    <source>
        <dbReference type="SAM" id="SignalP"/>
    </source>
</evidence>
<dbReference type="STRING" id="478744.SAMN05444359_12142"/>
<feature type="signal peptide" evidence="1">
    <location>
        <begin position="1"/>
        <end position="21"/>
    </location>
</feature>
<accession>A0A1H9KN78</accession>
<dbReference type="Pfam" id="PF13852">
    <property type="entry name" value="DUF4197"/>
    <property type="match status" value="1"/>
</dbReference>
<protein>
    <recommendedName>
        <fullName evidence="4">DUF4197 domain-containing protein</fullName>
    </recommendedName>
</protein>
<dbReference type="InParanoid" id="A0A1H9KN78"/>
<dbReference type="InterPro" id="IPR025245">
    <property type="entry name" value="DUF4197"/>
</dbReference>
<dbReference type="EMBL" id="FOFB01000021">
    <property type="protein sequence ID" value="SER00621.1"/>
    <property type="molecule type" value="Genomic_DNA"/>
</dbReference>
<evidence type="ECO:0000313" key="3">
    <source>
        <dbReference type="Proteomes" id="UP000199021"/>
    </source>
</evidence>
<name>A0A1H9KN78_9BACT</name>
<reference evidence="3" key="1">
    <citation type="submission" date="2016-10" db="EMBL/GenBank/DDBJ databases">
        <authorList>
            <person name="Varghese N."/>
            <person name="Submissions S."/>
        </authorList>
    </citation>
    <scope>NUCLEOTIDE SEQUENCE [LARGE SCALE GENOMIC DNA]</scope>
    <source>
        <strain evidence="3">DSM 24740</strain>
    </source>
</reference>
<dbReference type="AlphaFoldDB" id="A0A1H9KN78"/>
<proteinExistence type="predicted"/>
<evidence type="ECO:0008006" key="4">
    <source>
        <dbReference type="Google" id="ProtNLM"/>
    </source>
</evidence>
<gene>
    <name evidence="2" type="ORF">SAMN05444359_12142</name>
</gene>
<keyword evidence="1" id="KW-0732">Signal</keyword>
<sequence>MRILTSFLLFAALLLASPAQAQFGKLLKQASDKADEVLSGKSPLSEETIGNGLKEALNQGVDKAVTSLSAQDGYYGSPYKILLPEEAQTVINKVSALPGFGNLEQDLTERINRAAELAATKAGPIFVDAIKGLTIKDAMNLLMGDQDAATRYLEANTASPLAGEFQPVIRAALDEVNANEIWFKAVTAYNKIPFVKKTDPELDQYVTQRALEGMFGLVEVKESELRQNPALRNTQLLKDVFARQDK</sequence>
<dbReference type="OrthoDB" id="5292580at2"/>
<feature type="chain" id="PRO_5011646179" description="DUF4197 domain-containing protein" evidence="1">
    <location>
        <begin position="22"/>
        <end position="246"/>
    </location>
</feature>
<organism evidence="2 3">
    <name type="scientific">Neolewinella agarilytica</name>
    <dbReference type="NCBI Taxonomy" id="478744"/>
    <lineage>
        <taxon>Bacteria</taxon>
        <taxon>Pseudomonadati</taxon>
        <taxon>Bacteroidota</taxon>
        <taxon>Saprospiria</taxon>
        <taxon>Saprospirales</taxon>
        <taxon>Lewinellaceae</taxon>
        <taxon>Neolewinella</taxon>
    </lineage>
</organism>
<dbReference type="Proteomes" id="UP000199021">
    <property type="component" value="Unassembled WGS sequence"/>
</dbReference>
<evidence type="ECO:0000313" key="2">
    <source>
        <dbReference type="EMBL" id="SER00621.1"/>
    </source>
</evidence>